<dbReference type="SUPFAM" id="SSF56091">
    <property type="entry name" value="DNA ligase/mRNA capping enzyme, catalytic domain"/>
    <property type="match status" value="1"/>
</dbReference>
<reference evidence="2" key="1">
    <citation type="journal article" date="2019" name="Int. J. Syst. Evol. Microbiol.">
        <title>The Global Catalogue of Microorganisms (GCM) 10K type strain sequencing project: providing services to taxonomists for standard genome sequencing and annotation.</title>
        <authorList>
            <consortium name="The Broad Institute Genomics Platform"/>
            <consortium name="The Broad Institute Genome Sequencing Center for Infectious Disease"/>
            <person name="Wu L."/>
            <person name="Ma J."/>
        </authorList>
    </citation>
    <scope>NUCLEOTIDE SEQUENCE [LARGE SCALE GENOMIC DNA]</scope>
    <source>
        <strain evidence="2">JCM 12762</strain>
    </source>
</reference>
<sequence length="63" mass="6957">MLTRAVTRAVTRGNGDHGEDVTYAVRLMAEAGALPLTLTGGPRRVELAWRGNAQPHRIRHPER</sequence>
<proteinExistence type="predicted"/>
<comment type="caution">
    <text evidence="1">The sequence shown here is derived from an EMBL/GenBank/DDBJ whole genome shotgun (WGS) entry which is preliminary data.</text>
</comment>
<gene>
    <name evidence="1" type="ORF">GCM10009655_12570</name>
</gene>
<keyword evidence="2" id="KW-1185">Reference proteome</keyword>
<evidence type="ECO:0000313" key="2">
    <source>
        <dbReference type="Proteomes" id="UP001500943"/>
    </source>
</evidence>
<organism evidence="1 2">
    <name type="scientific">Rhodoglobus aureus</name>
    <dbReference type="NCBI Taxonomy" id="191497"/>
    <lineage>
        <taxon>Bacteria</taxon>
        <taxon>Bacillati</taxon>
        <taxon>Actinomycetota</taxon>
        <taxon>Actinomycetes</taxon>
        <taxon>Micrococcales</taxon>
        <taxon>Microbacteriaceae</taxon>
        <taxon>Rhodoglobus</taxon>
    </lineage>
</organism>
<dbReference type="Gene3D" id="3.30.470.30">
    <property type="entry name" value="DNA ligase/mRNA capping enzyme"/>
    <property type="match status" value="1"/>
</dbReference>
<evidence type="ECO:0000313" key="1">
    <source>
        <dbReference type="EMBL" id="GAA1214844.1"/>
    </source>
</evidence>
<dbReference type="Proteomes" id="UP001500943">
    <property type="component" value="Unassembled WGS sequence"/>
</dbReference>
<protein>
    <submittedName>
        <fullName evidence="1">Uncharacterized protein</fullName>
    </submittedName>
</protein>
<name>A0ABP4G7X8_9MICO</name>
<dbReference type="EMBL" id="BAAAKW010000025">
    <property type="protein sequence ID" value="GAA1214844.1"/>
    <property type="molecule type" value="Genomic_DNA"/>
</dbReference>
<accession>A0ABP4G7X8</accession>